<reference evidence="9" key="1">
    <citation type="submission" date="2021-01" db="EMBL/GenBank/DDBJ databases">
        <authorList>
            <person name="Corre E."/>
            <person name="Pelletier E."/>
            <person name="Niang G."/>
            <person name="Scheremetjew M."/>
            <person name="Finn R."/>
            <person name="Kale V."/>
            <person name="Holt S."/>
            <person name="Cochrane G."/>
            <person name="Meng A."/>
            <person name="Brown T."/>
            <person name="Cohen L."/>
        </authorList>
    </citation>
    <scope>NUCLEOTIDE SEQUENCE</scope>
    <source>
        <strain evidence="9">CCAP1064/1</strain>
    </source>
</reference>
<feature type="compositionally biased region" description="Basic and acidic residues" evidence="8">
    <location>
        <begin position="270"/>
        <end position="284"/>
    </location>
</feature>
<keyword evidence="3 7" id="KW-0507">mRNA processing</keyword>
<evidence type="ECO:0000256" key="7">
    <source>
        <dbReference type="RuleBase" id="RU367025"/>
    </source>
</evidence>
<name>A0A7S0CB72_9STRA</name>
<evidence type="ECO:0000256" key="5">
    <source>
        <dbReference type="ARBA" id="ARBA00023187"/>
    </source>
</evidence>
<dbReference type="EMBL" id="HBEL01029699">
    <property type="protein sequence ID" value="CAD8417680.1"/>
    <property type="molecule type" value="Transcribed_RNA"/>
</dbReference>
<keyword evidence="5 7" id="KW-0508">mRNA splicing</keyword>
<protein>
    <recommendedName>
        <fullName evidence="7">Pre-mRNA-splicing factor 38</fullName>
    </recommendedName>
</protein>
<evidence type="ECO:0000256" key="8">
    <source>
        <dbReference type="SAM" id="MobiDB-lite"/>
    </source>
</evidence>
<feature type="compositionally biased region" description="Basic and acidic residues" evidence="8">
    <location>
        <begin position="131"/>
        <end position="188"/>
    </location>
</feature>
<evidence type="ECO:0000313" key="9">
    <source>
        <dbReference type="EMBL" id="CAD8417680.1"/>
    </source>
</evidence>
<proteinExistence type="inferred from homology"/>
<dbReference type="InterPro" id="IPR005037">
    <property type="entry name" value="PRP38"/>
</dbReference>
<evidence type="ECO:0000256" key="3">
    <source>
        <dbReference type="ARBA" id="ARBA00022664"/>
    </source>
</evidence>
<comment type="similarity">
    <text evidence="2 7">Belongs to the PRP38 family.</text>
</comment>
<evidence type="ECO:0000256" key="6">
    <source>
        <dbReference type="ARBA" id="ARBA00023242"/>
    </source>
</evidence>
<dbReference type="PANTHER" id="PTHR23142">
    <property type="entry name" value="PRE-MRNA-SPLICING FACTOR 38A-RELATED"/>
    <property type="match status" value="1"/>
</dbReference>
<evidence type="ECO:0000256" key="4">
    <source>
        <dbReference type="ARBA" id="ARBA00022728"/>
    </source>
</evidence>
<organism evidence="9">
    <name type="scientific">Proboscia inermis</name>
    <dbReference type="NCBI Taxonomy" id="420281"/>
    <lineage>
        <taxon>Eukaryota</taxon>
        <taxon>Sar</taxon>
        <taxon>Stramenopiles</taxon>
        <taxon>Ochrophyta</taxon>
        <taxon>Bacillariophyta</taxon>
        <taxon>Coscinodiscophyceae</taxon>
        <taxon>Rhizosoleniophycidae</taxon>
        <taxon>Rhizosoleniales</taxon>
        <taxon>Rhizosoleniaceae</taxon>
        <taxon>Proboscia</taxon>
    </lineage>
</organism>
<feature type="compositionally biased region" description="Basic and acidic residues" evidence="8">
    <location>
        <begin position="78"/>
        <end position="111"/>
    </location>
</feature>
<feature type="compositionally biased region" description="Basic residues" evidence="8">
    <location>
        <begin position="112"/>
        <end position="130"/>
    </location>
</feature>
<dbReference type="AlphaFoldDB" id="A0A7S0CB72"/>
<keyword evidence="6 7" id="KW-0539">Nucleus</keyword>
<sequence>MCMDEFIDSLLRDDFVCGIAMPRLPKRSPLEEAGYLEMRTSVLGDADTAEEKLSELAKRGVDAAQEALMKRKMASVVETERNVRGDRDRSSGKKALDDAELVAKKEDATPHEKRRSSRKNSRSRSRSRSWGRRDSDDEKRGRYQDRDIDHERKVQQRNNDDYRGYYDKQESRYRDNKREDYDQNDHKSYNNVDSESYYYGNDSRSSRKRDDDAHQCNYNESSSRHTRRKEDRENCREVDRGRYDRSSRSEEDRYNDDKSNRRKEKRRKRDKDSYGSLFKKDHSSHSKKRTDKYDDEKNNGAEMEGSEEYWNDQRAKLGLKPLK</sequence>
<feature type="compositionally biased region" description="Basic and acidic residues" evidence="8">
    <location>
        <begin position="204"/>
        <end position="214"/>
    </location>
</feature>
<gene>
    <name evidence="9" type="ORF">PINE0816_LOCUS13815</name>
</gene>
<dbReference type="Pfam" id="PF03371">
    <property type="entry name" value="PRP38"/>
    <property type="match status" value="1"/>
</dbReference>
<comment type="subcellular location">
    <subcellularLocation>
        <location evidence="1 7">Nucleus</location>
    </subcellularLocation>
</comment>
<feature type="region of interest" description="Disordered" evidence="8">
    <location>
        <begin position="70"/>
        <end position="323"/>
    </location>
</feature>
<feature type="compositionally biased region" description="Basic and acidic residues" evidence="8">
    <location>
        <begin position="228"/>
        <end position="259"/>
    </location>
</feature>
<evidence type="ECO:0000256" key="2">
    <source>
        <dbReference type="ARBA" id="ARBA00006164"/>
    </source>
</evidence>
<dbReference type="GO" id="GO:0000398">
    <property type="term" value="P:mRNA splicing, via spliceosome"/>
    <property type="evidence" value="ECO:0007669"/>
    <property type="project" value="UniProtKB-UniRule"/>
</dbReference>
<feature type="compositionally biased region" description="Basic residues" evidence="8">
    <location>
        <begin position="260"/>
        <end position="269"/>
    </location>
</feature>
<comment type="function">
    <text evidence="7">Required for pre-mRNA splicing.</text>
</comment>
<keyword evidence="4 7" id="KW-0747">Spliceosome</keyword>
<accession>A0A7S0CB72</accession>
<evidence type="ECO:0000256" key="1">
    <source>
        <dbReference type="ARBA" id="ARBA00004123"/>
    </source>
</evidence>
<dbReference type="GO" id="GO:0005681">
    <property type="term" value="C:spliceosomal complex"/>
    <property type="evidence" value="ECO:0007669"/>
    <property type="project" value="UniProtKB-KW"/>
</dbReference>